<dbReference type="AlphaFoldDB" id="A0A1N6EJ48"/>
<evidence type="ECO:0000256" key="1">
    <source>
        <dbReference type="SAM" id="MobiDB-lite"/>
    </source>
</evidence>
<feature type="domain" description="eCIS core" evidence="2">
    <location>
        <begin position="120"/>
        <end position="196"/>
    </location>
</feature>
<keyword evidence="4" id="KW-1185">Reference proteome</keyword>
<feature type="region of interest" description="Disordered" evidence="1">
    <location>
        <begin position="93"/>
        <end position="121"/>
    </location>
</feature>
<reference evidence="4" key="1">
    <citation type="submission" date="2016-12" db="EMBL/GenBank/DDBJ databases">
        <authorList>
            <person name="Varghese N."/>
            <person name="Submissions S."/>
        </authorList>
    </citation>
    <scope>NUCLEOTIDE SEQUENCE [LARGE SCALE GENOMIC DNA]</scope>
    <source>
        <strain evidence="4">DSM 16779</strain>
    </source>
</reference>
<evidence type="ECO:0000313" key="3">
    <source>
        <dbReference type="EMBL" id="SIN83042.1"/>
    </source>
</evidence>
<organism evidence="3 4">
    <name type="scientific">Chryseobacterium scophthalmum</name>
    <dbReference type="NCBI Taxonomy" id="59733"/>
    <lineage>
        <taxon>Bacteria</taxon>
        <taxon>Pseudomonadati</taxon>
        <taxon>Bacteroidota</taxon>
        <taxon>Flavobacteriia</taxon>
        <taxon>Flavobacteriales</taxon>
        <taxon>Weeksellaceae</taxon>
        <taxon>Chryseobacterium group</taxon>
        <taxon>Chryseobacterium</taxon>
    </lineage>
</organism>
<feature type="compositionally biased region" description="Polar residues" evidence="1">
    <location>
        <begin position="105"/>
        <end position="121"/>
    </location>
</feature>
<dbReference type="Pfam" id="PF13699">
    <property type="entry name" value="eCIS_core"/>
    <property type="match status" value="1"/>
</dbReference>
<dbReference type="EMBL" id="FSRQ01000001">
    <property type="protein sequence ID" value="SIN83042.1"/>
    <property type="molecule type" value="Genomic_DNA"/>
</dbReference>
<sequence>MRTHQYQEKSTFVRNTGVFFSPVIQKKLTVGSSNDSYEKEADRVADKIMKMSEPSSQVTHSGALLQRKCASCEQEEKLQMKPLAETISPLIQRSSSESGGVAPTQVESQINSSRGGGSNMDNETKNFMESRFGTDFSAVKIHTGNEAVKMSREFNAQAFAVGNDIYFNEGKYSPNSDSGKHLLAHELTHTVQQSGGVGKKVQKNDDKSIPDPDPETEMGKNIITSSADGLKIGIYDHNEGEMKRKSNEWALAENAIGFEGIKPDVKLTNLVFGKAISDENNSGKAINTISTIAKTCVDKANKLSGVTSGDQYKIKTLAFFAHGTEGWCSITPISGNEGKKLVKNVAASLKNDVDIIIYACSVANSPSEIHDDWDKGTMDAGGKDSMAEGVRDELFDQNITSGKVWGHTTVGHVTRNFALRYFKSDSKDTEGLSYVSEYVFTPYDEYLIRQEVINQLTTDGFDPTAIDTEKLISYQIKNLRKHFYKCYAQANDKLKYNQRNLAEAAPNHPLEVAKIINNYWDTAYWPEIKTTYIAKIVKHFKLVKASK</sequence>
<dbReference type="STRING" id="59733.SAMN05421769_0427"/>
<protein>
    <recommendedName>
        <fullName evidence="2">eCIS core domain-containing protein</fullName>
    </recommendedName>
</protein>
<dbReference type="Proteomes" id="UP000184782">
    <property type="component" value="Unassembled WGS sequence"/>
</dbReference>
<dbReference type="InterPro" id="IPR025295">
    <property type="entry name" value="eCIS_core_dom"/>
</dbReference>
<accession>A0A1N6EJ48</accession>
<proteinExistence type="predicted"/>
<dbReference type="OrthoDB" id="4317910at2"/>
<evidence type="ECO:0000259" key="2">
    <source>
        <dbReference type="Pfam" id="PF13699"/>
    </source>
</evidence>
<gene>
    <name evidence="3" type="ORF">SAMN05421769_0427</name>
</gene>
<name>A0A1N6EJ48_9FLAO</name>
<feature type="region of interest" description="Disordered" evidence="1">
    <location>
        <begin position="191"/>
        <end position="220"/>
    </location>
</feature>
<dbReference type="RefSeq" id="WP_074228334.1">
    <property type="nucleotide sequence ID" value="NZ_FSRQ01000001.1"/>
</dbReference>
<evidence type="ECO:0000313" key="4">
    <source>
        <dbReference type="Proteomes" id="UP000184782"/>
    </source>
</evidence>